<accession>A0A7G9R177</accession>
<dbReference type="AlphaFoldDB" id="A0A7G9R177"/>
<gene>
    <name evidence="1" type="ORF">H9L10_14295</name>
</gene>
<keyword evidence="2" id="KW-1185">Reference proteome</keyword>
<proteinExistence type="predicted"/>
<dbReference type="Proteomes" id="UP000515976">
    <property type="component" value="Chromosome"/>
</dbReference>
<evidence type="ECO:0000313" key="1">
    <source>
        <dbReference type="EMBL" id="QNN49352.1"/>
    </source>
</evidence>
<dbReference type="PANTHER" id="PTHR34724">
    <property type="entry name" value="OS12G0596101 PROTEIN"/>
    <property type="match status" value="1"/>
</dbReference>
<name>A0A7G9R177_9MICO</name>
<reference evidence="1 2" key="1">
    <citation type="submission" date="2020-08" db="EMBL/GenBank/DDBJ databases">
        <title>Genome sequence of Phycicoccus endophyticus JCM 31784T.</title>
        <authorList>
            <person name="Hyun D.-W."/>
            <person name="Bae J.-W."/>
        </authorList>
    </citation>
    <scope>NUCLEOTIDE SEQUENCE [LARGE SCALE GENOMIC DNA]</scope>
    <source>
        <strain evidence="1 2">JCM 31784</strain>
    </source>
</reference>
<dbReference type="EMBL" id="CP060712">
    <property type="protein sequence ID" value="QNN49352.1"/>
    <property type="molecule type" value="Genomic_DNA"/>
</dbReference>
<organism evidence="1 2">
    <name type="scientific">Phycicoccus endophyticus</name>
    <dbReference type="NCBI Taxonomy" id="1690220"/>
    <lineage>
        <taxon>Bacteria</taxon>
        <taxon>Bacillati</taxon>
        <taxon>Actinomycetota</taxon>
        <taxon>Actinomycetes</taxon>
        <taxon>Micrococcales</taxon>
        <taxon>Intrasporangiaceae</taxon>
        <taxon>Phycicoccus</taxon>
    </lineage>
</organism>
<dbReference type="RefSeq" id="WP_166104066.1">
    <property type="nucleotide sequence ID" value="NZ_BMMY01000013.1"/>
</dbReference>
<dbReference type="KEGG" id="pei:H9L10_14295"/>
<dbReference type="PANTHER" id="PTHR34724:SF2">
    <property type="entry name" value="OS12G0596101 PROTEIN"/>
    <property type="match status" value="1"/>
</dbReference>
<protein>
    <submittedName>
        <fullName evidence="1">Uncharacterized protein</fullName>
    </submittedName>
</protein>
<sequence length="52" mass="5331">MCSPIRCHSCGKTTWAGCGMHVDLVMAGVAPEQRCTCRDDAAGGPAAGTGHR</sequence>
<evidence type="ECO:0000313" key="2">
    <source>
        <dbReference type="Proteomes" id="UP000515976"/>
    </source>
</evidence>